<evidence type="ECO:0000313" key="3">
    <source>
        <dbReference type="Proteomes" id="UP001156694"/>
    </source>
</evidence>
<protein>
    <recommendedName>
        <fullName evidence="4">Peptidase propeptide and YPEB domain-containing protein</fullName>
    </recommendedName>
</protein>
<reference evidence="3" key="1">
    <citation type="journal article" date="2019" name="Int. J. Syst. Evol. Microbiol.">
        <title>The Global Catalogue of Microorganisms (GCM) 10K type strain sequencing project: providing services to taxonomists for standard genome sequencing and annotation.</title>
        <authorList>
            <consortium name="The Broad Institute Genomics Platform"/>
            <consortium name="The Broad Institute Genome Sequencing Center for Infectious Disease"/>
            <person name="Wu L."/>
            <person name="Ma J."/>
        </authorList>
    </citation>
    <scope>NUCLEOTIDE SEQUENCE [LARGE SCALE GENOMIC DNA]</scope>
    <source>
        <strain evidence="3">NBRC 110140</strain>
    </source>
</reference>
<evidence type="ECO:0008006" key="4">
    <source>
        <dbReference type="Google" id="ProtNLM"/>
    </source>
</evidence>
<dbReference type="EMBL" id="BSNN01000002">
    <property type="protein sequence ID" value="GLQ34516.1"/>
    <property type="molecule type" value="Genomic_DNA"/>
</dbReference>
<evidence type="ECO:0000313" key="2">
    <source>
        <dbReference type="EMBL" id="GLQ34516.1"/>
    </source>
</evidence>
<organism evidence="2 3">
    <name type="scientific">Amylibacter marinus</name>
    <dbReference type="NCBI Taxonomy" id="1475483"/>
    <lineage>
        <taxon>Bacteria</taxon>
        <taxon>Pseudomonadati</taxon>
        <taxon>Pseudomonadota</taxon>
        <taxon>Alphaproteobacteria</taxon>
        <taxon>Rhodobacterales</taxon>
        <taxon>Paracoccaceae</taxon>
        <taxon>Amylibacter</taxon>
    </lineage>
</organism>
<dbReference type="Proteomes" id="UP001156694">
    <property type="component" value="Unassembled WGS sequence"/>
</dbReference>
<name>A0ABQ5VT22_9RHOB</name>
<accession>A0ABQ5VT22</accession>
<sequence length="103" mass="11100">MTHKFLALSLGFALCVMASNAKAQQVRCAERGEVIANLAKKYGETRQNIGLGRNNGIIETYASEETGTWTILITAPNGQSCLIAAGDHYENLNEPAITRGDDT</sequence>
<dbReference type="RefSeq" id="WP_284376313.1">
    <property type="nucleotide sequence ID" value="NZ_BSNN01000002.1"/>
</dbReference>
<proteinExistence type="predicted"/>
<evidence type="ECO:0000256" key="1">
    <source>
        <dbReference type="SAM" id="SignalP"/>
    </source>
</evidence>
<feature type="signal peptide" evidence="1">
    <location>
        <begin position="1"/>
        <end position="23"/>
    </location>
</feature>
<gene>
    <name evidence="2" type="ORF">GCM10007939_07990</name>
</gene>
<comment type="caution">
    <text evidence="2">The sequence shown here is derived from an EMBL/GenBank/DDBJ whole genome shotgun (WGS) entry which is preliminary data.</text>
</comment>
<keyword evidence="1" id="KW-0732">Signal</keyword>
<keyword evidence="3" id="KW-1185">Reference proteome</keyword>
<feature type="chain" id="PRO_5045082548" description="Peptidase propeptide and YPEB domain-containing protein" evidence="1">
    <location>
        <begin position="24"/>
        <end position="103"/>
    </location>
</feature>